<reference evidence="1 2" key="1">
    <citation type="journal article" date="2019" name="Emerg. Microbes Infect.">
        <title>Comprehensive subspecies identification of 175 nontuberculous mycobacteria species based on 7547 genomic profiles.</title>
        <authorList>
            <person name="Matsumoto Y."/>
            <person name="Kinjo T."/>
            <person name="Motooka D."/>
            <person name="Nabeya D."/>
            <person name="Jung N."/>
            <person name="Uechi K."/>
            <person name="Horii T."/>
            <person name="Iida T."/>
            <person name="Fujita J."/>
            <person name="Nakamura S."/>
        </authorList>
    </citation>
    <scope>NUCLEOTIDE SEQUENCE [LARGE SCALE GENOMIC DNA]</scope>
    <source>
        <strain evidence="1 2">JCM 30275</strain>
    </source>
</reference>
<proteinExistence type="predicted"/>
<protein>
    <submittedName>
        <fullName evidence="1">Uncharacterized protein</fullName>
    </submittedName>
</protein>
<accession>A0A6N4W999</accession>
<dbReference type="EMBL" id="AP022620">
    <property type="protein sequence ID" value="BBZ77335.1"/>
    <property type="molecule type" value="Genomic_DNA"/>
</dbReference>
<dbReference type="AlphaFoldDB" id="A0A6N4W999"/>
<evidence type="ECO:0000313" key="2">
    <source>
        <dbReference type="Proteomes" id="UP000467249"/>
    </source>
</evidence>
<dbReference type="KEGG" id="many:MANY_26720"/>
<dbReference type="Proteomes" id="UP000467249">
    <property type="component" value="Chromosome"/>
</dbReference>
<name>A0A6N4W999_9MYCO</name>
<organism evidence="1 2">
    <name type="scientific">Mycolicibacterium anyangense</name>
    <dbReference type="NCBI Taxonomy" id="1431246"/>
    <lineage>
        <taxon>Bacteria</taxon>
        <taxon>Bacillati</taxon>
        <taxon>Actinomycetota</taxon>
        <taxon>Actinomycetes</taxon>
        <taxon>Mycobacteriales</taxon>
        <taxon>Mycobacteriaceae</taxon>
        <taxon>Mycolicibacterium</taxon>
    </lineage>
</organism>
<sequence>MLVSAPVRQAVEDYEFDGGRDAELKGFAGTHRLYAVVISR</sequence>
<evidence type="ECO:0000313" key="1">
    <source>
        <dbReference type="EMBL" id="BBZ77335.1"/>
    </source>
</evidence>
<gene>
    <name evidence="1" type="ORF">MANY_26720</name>
</gene>
<keyword evidence="2" id="KW-1185">Reference proteome</keyword>